<sequence>MNTWEVIVVEKLYEGCIKCTLIPPARQPASQPASQPARIRQSNNQFFPSENLVKNCELIPDDLAKNFQHQPKSHRSTHIRKNDPPLAFITTVLTKFYKDWTKNVTSIVKNAQPQCSHVFQRTETIFEHSPDIIRTNVLTQFHDDWTKNVTSTRVLTFYIAI</sequence>
<gene>
    <name evidence="1" type="ORF">DPMN_000485</name>
</gene>
<accession>A0A9D4MFF8</accession>
<dbReference type="EMBL" id="JAIWYP010000001">
    <property type="protein sequence ID" value="KAH3876637.1"/>
    <property type="molecule type" value="Genomic_DNA"/>
</dbReference>
<protein>
    <submittedName>
        <fullName evidence="1">Uncharacterized protein</fullName>
    </submittedName>
</protein>
<dbReference type="AlphaFoldDB" id="A0A9D4MFF8"/>
<reference evidence="1" key="1">
    <citation type="journal article" date="2019" name="bioRxiv">
        <title>The Genome of the Zebra Mussel, Dreissena polymorpha: A Resource for Invasive Species Research.</title>
        <authorList>
            <person name="McCartney M.A."/>
            <person name="Auch B."/>
            <person name="Kono T."/>
            <person name="Mallez S."/>
            <person name="Zhang Y."/>
            <person name="Obille A."/>
            <person name="Becker A."/>
            <person name="Abrahante J.E."/>
            <person name="Garbe J."/>
            <person name="Badalamenti J.P."/>
            <person name="Herman A."/>
            <person name="Mangelson H."/>
            <person name="Liachko I."/>
            <person name="Sullivan S."/>
            <person name="Sone E.D."/>
            <person name="Koren S."/>
            <person name="Silverstein K.A.T."/>
            <person name="Beckman K.B."/>
            <person name="Gohl D.M."/>
        </authorList>
    </citation>
    <scope>NUCLEOTIDE SEQUENCE</scope>
    <source>
        <strain evidence="1">Duluth1</strain>
        <tissue evidence="1">Whole animal</tissue>
    </source>
</reference>
<organism evidence="1 2">
    <name type="scientific">Dreissena polymorpha</name>
    <name type="common">Zebra mussel</name>
    <name type="synonym">Mytilus polymorpha</name>
    <dbReference type="NCBI Taxonomy" id="45954"/>
    <lineage>
        <taxon>Eukaryota</taxon>
        <taxon>Metazoa</taxon>
        <taxon>Spiralia</taxon>
        <taxon>Lophotrochozoa</taxon>
        <taxon>Mollusca</taxon>
        <taxon>Bivalvia</taxon>
        <taxon>Autobranchia</taxon>
        <taxon>Heteroconchia</taxon>
        <taxon>Euheterodonta</taxon>
        <taxon>Imparidentia</taxon>
        <taxon>Neoheterodontei</taxon>
        <taxon>Myida</taxon>
        <taxon>Dreissenoidea</taxon>
        <taxon>Dreissenidae</taxon>
        <taxon>Dreissena</taxon>
    </lineage>
</organism>
<evidence type="ECO:0000313" key="2">
    <source>
        <dbReference type="Proteomes" id="UP000828390"/>
    </source>
</evidence>
<proteinExistence type="predicted"/>
<evidence type="ECO:0000313" key="1">
    <source>
        <dbReference type="EMBL" id="KAH3876637.1"/>
    </source>
</evidence>
<comment type="caution">
    <text evidence="1">The sequence shown here is derived from an EMBL/GenBank/DDBJ whole genome shotgun (WGS) entry which is preliminary data.</text>
</comment>
<reference evidence="1" key="2">
    <citation type="submission" date="2020-11" db="EMBL/GenBank/DDBJ databases">
        <authorList>
            <person name="McCartney M.A."/>
            <person name="Auch B."/>
            <person name="Kono T."/>
            <person name="Mallez S."/>
            <person name="Becker A."/>
            <person name="Gohl D.M."/>
            <person name="Silverstein K.A.T."/>
            <person name="Koren S."/>
            <person name="Bechman K.B."/>
            <person name="Herman A."/>
            <person name="Abrahante J.E."/>
            <person name="Garbe J."/>
        </authorList>
    </citation>
    <scope>NUCLEOTIDE SEQUENCE</scope>
    <source>
        <strain evidence="1">Duluth1</strain>
        <tissue evidence="1">Whole animal</tissue>
    </source>
</reference>
<keyword evidence="2" id="KW-1185">Reference proteome</keyword>
<dbReference type="Proteomes" id="UP000828390">
    <property type="component" value="Unassembled WGS sequence"/>
</dbReference>
<name>A0A9D4MFF8_DREPO</name>